<dbReference type="SMART" id="SM01222">
    <property type="entry name" value="FTCD_N"/>
    <property type="match status" value="1"/>
</dbReference>
<dbReference type="Pfam" id="PF07837">
    <property type="entry name" value="FTCD_N"/>
    <property type="match status" value="1"/>
</dbReference>
<dbReference type="InterPro" id="IPR022384">
    <property type="entry name" value="FormiminoTrfase_cat_dom_sf"/>
</dbReference>
<dbReference type="PANTHER" id="PTHR12234">
    <property type="entry name" value="FORMIMINOTRANSFERASE-CYCLODEAMINASE"/>
    <property type="match status" value="1"/>
</dbReference>
<dbReference type="PANTHER" id="PTHR12234:SF0">
    <property type="entry name" value="FORMIMIDOYLTRANSFERASE-CYCLODEAMINASE"/>
    <property type="match status" value="1"/>
</dbReference>
<dbReference type="InterPro" id="IPR051623">
    <property type="entry name" value="FTCD"/>
</dbReference>
<organism evidence="2 3">
    <name type="scientific">Dissostichus eleginoides</name>
    <name type="common">Patagonian toothfish</name>
    <name type="synonym">Dissostichus amissus</name>
    <dbReference type="NCBI Taxonomy" id="100907"/>
    <lineage>
        <taxon>Eukaryota</taxon>
        <taxon>Metazoa</taxon>
        <taxon>Chordata</taxon>
        <taxon>Craniata</taxon>
        <taxon>Vertebrata</taxon>
        <taxon>Euteleostomi</taxon>
        <taxon>Actinopterygii</taxon>
        <taxon>Neopterygii</taxon>
        <taxon>Teleostei</taxon>
        <taxon>Neoteleostei</taxon>
        <taxon>Acanthomorphata</taxon>
        <taxon>Eupercaria</taxon>
        <taxon>Perciformes</taxon>
        <taxon>Notothenioidei</taxon>
        <taxon>Nototheniidae</taxon>
        <taxon>Dissostichus</taxon>
    </lineage>
</organism>
<evidence type="ECO:0000259" key="1">
    <source>
        <dbReference type="SMART" id="SM01222"/>
    </source>
</evidence>
<accession>A0AAD9ETI7</accession>
<sequence length="289" mass="31441">MAQLVECVPNFSEGRNKEVIDAISLSLSSSPGCSLLDVDSGASTHRNVFTFVGSPESVVQGALNAASTAFKLIDMTRHSEKLGEQGWEASKRPEHDIRKSIHNEVTITSLTYEKVTNEEQGKTLTFGTTTVNDMRVAIATTLLRESETLQDLCHHCGSEDNDDPEWGTDVNGKRTAVLRGLPIILGDENNDFFKTCFDCDDPDISNSSIWILTVIPEDSLASPDSLHLAPSAIASILEGKMVMDDINTLPDAIQHQFKGCEEASFPSSFKAGRSHSGFLCACVICIPLY</sequence>
<evidence type="ECO:0000313" key="3">
    <source>
        <dbReference type="Proteomes" id="UP001228049"/>
    </source>
</evidence>
<keyword evidence="3" id="KW-1185">Reference proteome</keyword>
<dbReference type="InterPro" id="IPR037064">
    <property type="entry name" value="Formiminotransferase_N_sf"/>
</dbReference>
<dbReference type="Gene3D" id="3.30.990.10">
    <property type="entry name" value="Formiminotransferase, N-terminal subdomain"/>
    <property type="match status" value="1"/>
</dbReference>
<reference evidence="2" key="1">
    <citation type="submission" date="2023-04" db="EMBL/GenBank/DDBJ databases">
        <title>Chromosome-level genome of Chaenocephalus aceratus.</title>
        <authorList>
            <person name="Park H."/>
        </authorList>
    </citation>
    <scope>NUCLEOTIDE SEQUENCE</scope>
    <source>
        <strain evidence="2">DE</strain>
        <tissue evidence="2">Muscle</tissue>
    </source>
</reference>
<gene>
    <name evidence="2" type="ORF">KUDE01_001839</name>
</gene>
<proteinExistence type="predicted"/>
<dbReference type="Proteomes" id="UP001228049">
    <property type="component" value="Unassembled WGS sequence"/>
</dbReference>
<dbReference type="InterPro" id="IPR012886">
    <property type="entry name" value="Formiminotransferase_N"/>
</dbReference>
<comment type="caution">
    <text evidence="2">The sequence shown here is derived from an EMBL/GenBank/DDBJ whole genome shotgun (WGS) entry which is preliminary data.</text>
</comment>
<protein>
    <submittedName>
        <fullName evidence="2">Formimidoyltransferase-cyclodeaminase</fullName>
    </submittedName>
</protein>
<evidence type="ECO:0000313" key="2">
    <source>
        <dbReference type="EMBL" id="KAK1876516.1"/>
    </source>
</evidence>
<dbReference type="SUPFAM" id="SSF55116">
    <property type="entry name" value="Formiminotransferase domain of formiminotransferase-cyclodeaminase"/>
    <property type="match status" value="1"/>
</dbReference>
<dbReference type="GO" id="GO:0005542">
    <property type="term" value="F:folic acid binding"/>
    <property type="evidence" value="ECO:0007669"/>
    <property type="project" value="InterPro"/>
</dbReference>
<feature type="domain" description="Formiminotransferase N-terminal subdomain" evidence="1">
    <location>
        <begin position="3"/>
        <end position="141"/>
    </location>
</feature>
<dbReference type="EMBL" id="JASDAP010000028">
    <property type="protein sequence ID" value="KAK1876516.1"/>
    <property type="molecule type" value="Genomic_DNA"/>
</dbReference>
<dbReference type="GO" id="GO:0016740">
    <property type="term" value="F:transferase activity"/>
    <property type="evidence" value="ECO:0007669"/>
    <property type="project" value="InterPro"/>
</dbReference>
<dbReference type="AlphaFoldDB" id="A0AAD9ETI7"/>
<name>A0AAD9ETI7_DISEL</name>